<dbReference type="EMBL" id="FQVI01000015">
    <property type="protein sequence ID" value="SHF18177.1"/>
    <property type="molecule type" value="Genomic_DNA"/>
</dbReference>
<dbReference type="OrthoDB" id="9807740at2"/>
<dbReference type="InterPro" id="IPR023091">
    <property type="entry name" value="MetalPrtase_cat_dom_sf_prd"/>
</dbReference>
<evidence type="ECO:0000313" key="11">
    <source>
        <dbReference type="Proteomes" id="UP000184245"/>
    </source>
</evidence>
<evidence type="ECO:0000256" key="7">
    <source>
        <dbReference type="ARBA" id="ARBA00022801"/>
    </source>
</evidence>
<comment type="subcellular location">
    <subcellularLocation>
        <location evidence="9">Cytoplasm</location>
    </subcellularLocation>
</comment>
<dbReference type="HAMAP" id="MF_00009">
    <property type="entry name" value="Endoribonucl_YbeY"/>
    <property type="match status" value="1"/>
</dbReference>
<keyword evidence="3 9" id="KW-0698">rRNA processing</keyword>
<comment type="similarity">
    <text evidence="1 9">Belongs to the endoribonuclease YbeY family.</text>
</comment>
<keyword evidence="11" id="KW-1185">Reference proteome</keyword>
<dbReference type="Pfam" id="PF02130">
    <property type="entry name" value="YbeY"/>
    <property type="match status" value="1"/>
</dbReference>
<comment type="function">
    <text evidence="9">Single strand-specific metallo-endoribonuclease involved in late-stage 70S ribosome quality control and in maturation of the 3' terminus of the 16S rRNA.</text>
</comment>
<dbReference type="EC" id="3.1.-.-" evidence="9"/>
<keyword evidence="6 9" id="KW-0255">Endonuclease</keyword>
<dbReference type="STRING" id="1122155.SAMN02745158_02797"/>
<dbReference type="InterPro" id="IPR002036">
    <property type="entry name" value="YbeY"/>
</dbReference>
<keyword evidence="4 9" id="KW-0540">Nuclease</keyword>
<proteinExistence type="inferred from homology"/>
<keyword evidence="2 9" id="KW-0690">Ribosome biogenesis</keyword>
<evidence type="ECO:0000256" key="5">
    <source>
        <dbReference type="ARBA" id="ARBA00022723"/>
    </source>
</evidence>
<sequence>MTLTIENEQEQEISFDFETIARQVAEAALDREVCPYEAEIGLVLTGAEEIRRVNREFRGLDKETDVLSFPMIPFSSPADYGIIEAMGDDCFNPDTGELMLGDIMISVPRMKEQAEAYGHTQLREFAFLIAHSMLHLLGYDHMTPGEAAVMEEKQEAILSGLQIKR</sequence>
<protein>
    <recommendedName>
        <fullName evidence="9">Endoribonuclease YbeY</fullName>
        <ecNumber evidence="9">3.1.-.-</ecNumber>
    </recommendedName>
</protein>
<dbReference type="SUPFAM" id="SSF55486">
    <property type="entry name" value="Metalloproteases ('zincins'), catalytic domain"/>
    <property type="match status" value="1"/>
</dbReference>
<evidence type="ECO:0000256" key="6">
    <source>
        <dbReference type="ARBA" id="ARBA00022759"/>
    </source>
</evidence>
<dbReference type="GO" id="GO:0008270">
    <property type="term" value="F:zinc ion binding"/>
    <property type="evidence" value="ECO:0007669"/>
    <property type="project" value="UniProtKB-UniRule"/>
</dbReference>
<gene>
    <name evidence="9" type="primary">ybeY</name>
    <name evidence="10" type="ORF">SAMN02745158_02797</name>
</gene>
<dbReference type="GO" id="GO:0006364">
    <property type="term" value="P:rRNA processing"/>
    <property type="evidence" value="ECO:0007669"/>
    <property type="project" value="UniProtKB-UniRule"/>
</dbReference>
<organism evidence="10 11">
    <name type="scientific">Lactonifactor longoviformis DSM 17459</name>
    <dbReference type="NCBI Taxonomy" id="1122155"/>
    <lineage>
        <taxon>Bacteria</taxon>
        <taxon>Bacillati</taxon>
        <taxon>Bacillota</taxon>
        <taxon>Clostridia</taxon>
        <taxon>Eubacteriales</taxon>
        <taxon>Clostridiaceae</taxon>
        <taxon>Lactonifactor</taxon>
    </lineage>
</organism>
<evidence type="ECO:0000256" key="1">
    <source>
        <dbReference type="ARBA" id="ARBA00010875"/>
    </source>
</evidence>
<name>A0A1M4ZK43_9CLOT</name>
<feature type="binding site" evidence="9">
    <location>
        <position position="131"/>
    </location>
    <ligand>
        <name>Zn(2+)</name>
        <dbReference type="ChEBI" id="CHEBI:29105"/>
        <note>catalytic</note>
    </ligand>
</feature>
<accession>A0A1M4ZK43</accession>
<evidence type="ECO:0000256" key="3">
    <source>
        <dbReference type="ARBA" id="ARBA00022552"/>
    </source>
</evidence>
<dbReference type="GO" id="GO:0005737">
    <property type="term" value="C:cytoplasm"/>
    <property type="evidence" value="ECO:0007669"/>
    <property type="project" value="UniProtKB-SubCell"/>
</dbReference>
<evidence type="ECO:0000256" key="4">
    <source>
        <dbReference type="ARBA" id="ARBA00022722"/>
    </source>
</evidence>
<dbReference type="AlphaFoldDB" id="A0A1M4ZK43"/>
<dbReference type="GO" id="GO:0004222">
    <property type="term" value="F:metalloendopeptidase activity"/>
    <property type="evidence" value="ECO:0007669"/>
    <property type="project" value="InterPro"/>
</dbReference>
<reference evidence="10 11" key="1">
    <citation type="submission" date="2016-11" db="EMBL/GenBank/DDBJ databases">
        <authorList>
            <person name="Jaros S."/>
            <person name="Januszkiewicz K."/>
            <person name="Wedrychowicz H."/>
        </authorList>
    </citation>
    <scope>NUCLEOTIDE SEQUENCE [LARGE SCALE GENOMIC DNA]</scope>
    <source>
        <strain evidence="10 11">DSM 17459</strain>
    </source>
</reference>
<evidence type="ECO:0000313" key="10">
    <source>
        <dbReference type="EMBL" id="SHF18177.1"/>
    </source>
</evidence>
<dbReference type="GO" id="GO:0004521">
    <property type="term" value="F:RNA endonuclease activity"/>
    <property type="evidence" value="ECO:0007669"/>
    <property type="project" value="UniProtKB-UniRule"/>
</dbReference>
<dbReference type="RefSeq" id="WP_072852782.1">
    <property type="nucleotide sequence ID" value="NZ_FQVI01000015.1"/>
</dbReference>
<dbReference type="Proteomes" id="UP000184245">
    <property type="component" value="Unassembled WGS sequence"/>
</dbReference>
<keyword evidence="9" id="KW-0963">Cytoplasm</keyword>
<dbReference type="NCBIfam" id="TIGR00043">
    <property type="entry name" value="rRNA maturation RNase YbeY"/>
    <property type="match status" value="1"/>
</dbReference>
<keyword evidence="5 9" id="KW-0479">Metal-binding</keyword>
<dbReference type="PANTHER" id="PTHR46986:SF1">
    <property type="entry name" value="ENDORIBONUCLEASE YBEY, CHLOROPLASTIC"/>
    <property type="match status" value="1"/>
</dbReference>
<feature type="binding site" evidence="9">
    <location>
        <position position="135"/>
    </location>
    <ligand>
        <name>Zn(2+)</name>
        <dbReference type="ChEBI" id="CHEBI:29105"/>
        <note>catalytic</note>
    </ligand>
</feature>
<feature type="binding site" evidence="9">
    <location>
        <position position="141"/>
    </location>
    <ligand>
        <name>Zn(2+)</name>
        <dbReference type="ChEBI" id="CHEBI:29105"/>
        <note>catalytic</note>
    </ligand>
</feature>
<dbReference type="PROSITE" id="PS01306">
    <property type="entry name" value="UPF0054"/>
    <property type="match status" value="1"/>
</dbReference>
<dbReference type="PANTHER" id="PTHR46986">
    <property type="entry name" value="ENDORIBONUCLEASE YBEY, CHLOROPLASTIC"/>
    <property type="match status" value="1"/>
</dbReference>
<evidence type="ECO:0000256" key="9">
    <source>
        <dbReference type="HAMAP-Rule" id="MF_00009"/>
    </source>
</evidence>
<dbReference type="Gene3D" id="3.40.390.30">
    <property type="entry name" value="Metalloproteases ('zincins'), catalytic domain"/>
    <property type="match status" value="1"/>
</dbReference>
<keyword evidence="8 9" id="KW-0862">Zinc</keyword>
<evidence type="ECO:0000256" key="8">
    <source>
        <dbReference type="ARBA" id="ARBA00022833"/>
    </source>
</evidence>
<comment type="cofactor">
    <cofactor evidence="9">
        <name>Zn(2+)</name>
        <dbReference type="ChEBI" id="CHEBI:29105"/>
    </cofactor>
    <text evidence="9">Binds 1 zinc ion.</text>
</comment>
<evidence type="ECO:0000256" key="2">
    <source>
        <dbReference type="ARBA" id="ARBA00022517"/>
    </source>
</evidence>
<dbReference type="InterPro" id="IPR020549">
    <property type="entry name" value="YbeY_CS"/>
</dbReference>
<keyword evidence="7 9" id="KW-0378">Hydrolase</keyword>